<keyword evidence="8" id="KW-1185">Reference proteome</keyword>
<dbReference type="EC" id="2.7.12.1" evidence="1"/>
<gene>
    <name evidence="7" type="ORF">N303_08830</name>
</gene>
<dbReference type="GO" id="GO:0005634">
    <property type="term" value="C:nucleus"/>
    <property type="evidence" value="ECO:0007669"/>
    <property type="project" value="TreeGrafter"/>
</dbReference>
<dbReference type="GO" id="GO:0004712">
    <property type="term" value="F:protein serine/threonine/tyrosine kinase activity"/>
    <property type="evidence" value="ECO:0007669"/>
    <property type="project" value="UniProtKB-EC"/>
</dbReference>
<dbReference type="STRING" id="55661.A0A091GH59"/>
<keyword evidence="6" id="KW-0067">ATP-binding</keyword>
<dbReference type="GO" id="GO:0004713">
    <property type="term" value="F:protein tyrosine kinase activity"/>
    <property type="evidence" value="ECO:0007669"/>
    <property type="project" value="TreeGrafter"/>
</dbReference>
<dbReference type="Gene3D" id="1.10.510.10">
    <property type="entry name" value="Transferase(Phosphotransferase) domain 1"/>
    <property type="match status" value="1"/>
</dbReference>
<feature type="non-terminal residue" evidence="7">
    <location>
        <position position="1"/>
    </location>
</feature>
<dbReference type="GO" id="GO:0043484">
    <property type="term" value="P:regulation of RNA splicing"/>
    <property type="evidence" value="ECO:0007669"/>
    <property type="project" value="TreeGrafter"/>
</dbReference>
<keyword evidence="5 7" id="KW-0418">Kinase</keyword>
<dbReference type="EMBL" id="KL447426">
    <property type="protein sequence ID" value="KFO73477.1"/>
    <property type="molecule type" value="Genomic_DNA"/>
</dbReference>
<name>A0A091GH59_CUCCA</name>
<organism evidence="7 8">
    <name type="scientific">Cuculus canorus</name>
    <name type="common">Common cuckoo</name>
    <dbReference type="NCBI Taxonomy" id="55661"/>
    <lineage>
        <taxon>Eukaryota</taxon>
        <taxon>Metazoa</taxon>
        <taxon>Chordata</taxon>
        <taxon>Craniata</taxon>
        <taxon>Vertebrata</taxon>
        <taxon>Euteleostomi</taxon>
        <taxon>Archelosauria</taxon>
        <taxon>Archosauria</taxon>
        <taxon>Dinosauria</taxon>
        <taxon>Saurischia</taxon>
        <taxon>Theropoda</taxon>
        <taxon>Coelurosauria</taxon>
        <taxon>Aves</taxon>
        <taxon>Neognathae</taxon>
        <taxon>Neoaves</taxon>
        <taxon>Otidimorphae</taxon>
        <taxon>Cuculiformes</taxon>
        <taxon>Cuculidae</taxon>
        <taxon>Cuculus</taxon>
    </lineage>
</organism>
<keyword evidence="4" id="KW-0547">Nucleotide-binding</keyword>
<evidence type="ECO:0000313" key="7">
    <source>
        <dbReference type="EMBL" id="KFO73477.1"/>
    </source>
</evidence>
<protein>
    <recommendedName>
        <fullName evidence="1">dual-specificity kinase</fullName>
        <ecNumber evidence="1">2.7.12.1</ecNumber>
    </recommendedName>
</protein>
<feature type="non-terminal residue" evidence="7">
    <location>
        <position position="106"/>
    </location>
</feature>
<dbReference type="GO" id="GO:0005524">
    <property type="term" value="F:ATP binding"/>
    <property type="evidence" value="ECO:0007669"/>
    <property type="project" value="UniProtKB-KW"/>
</dbReference>
<reference evidence="7 8" key="1">
    <citation type="submission" date="2014-04" db="EMBL/GenBank/DDBJ databases">
        <title>Genome evolution of avian class.</title>
        <authorList>
            <person name="Zhang G."/>
            <person name="Li C."/>
        </authorList>
    </citation>
    <scope>NUCLEOTIDE SEQUENCE [LARGE SCALE GENOMIC DNA]</scope>
    <source>
        <strain evidence="7">BGI_N303</strain>
    </source>
</reference>
<proteinExistence type="predicted"/>
<dbReference type="InterPro" id="IPR011009">
    <property type="entry name" value="Kinase-like_dom_sf"/>
</dbReference>
<dbReference type="PANTHER" id="PTHR45646:SF4">
    <property type="entry name" value="DUAL SPECIFICITY PROTEIN KINASE CLK1"/>
    <property type="match status" value="1"/>
</dbReference>
<keyword evidence="3" id="KW-0808">Transferase</keyword>
<evidence type="ECO:0000256" key="3">
    <source>
        <dbReference type="ARBA" id="ARBA00022679"/>
    </source>
</evidence>
<accession>A0A091GH59</accession>
<dbReference type="Proteomes" id="UP000053760">
    <property type="component" value="Unassembled WGS sequence"/>
</dbReference>
<dbReference type="SUPFAM" id="SSF56112">
    <property type="entry name" value="Protein kinase-like (PK-like)"/>
    <property type="match status" value="1"/>
</dbReference>
<dbReference type="PANTHER" id="PTHR45646">
    <property type="entry name" value="SERINE/THREONINE-PROTEIN KINASE DOA-RELATED"/>
    <property type="match status" value="1"/>
</dbReference>
<evidence type="ECO:0000313" key="8">
    <source>
        <dbReference type="Proteomes" id="UP000053760"/>
    </source>
</evidence>
<evidence type="ECO:0000256" key="2">
    <source>
        <dbReference type="ARBA" id="ARBA00022527"/>
    </source>
</evidence>
<dbReference type="InterPro" id="IPR051175">
    <property type="entry name" value="CLK_kinases"/>
</dbReference>
<dbReference type="AlphaFoldDB" id="A0A091GH59"/>
<sequence>HLAMMEQLLGPLPEHMVERVVSSRKKNYFCNGRLAWDKHSVAGLCVSSCCKPLKEFMACRDCDHENLFDLIDKMLEYDPAKRITLEEALNHPFFLPLKQEKMAQSP</sequence>
<evidence type="ECO:0000256" key="4">
    <source>
        <dbReference type="ARBA" id="ARBA00022741"/>
    </source>
</evidence>
<evidence type="ECO:0000256" key="6">
    <source>
        <dbReference type="ARBA" id="ARBA00022840"/>
    </source>
</evidence>
<evidence type="ECO:0000256" key="5">
    <source>
        <dbReference type="ARBA" id="ARBA00022777"/>
    </source>
</evidence>
<evidence type="ECO:0000256" key="1">
    <source>
        <dbReference type="ARBA" id="ARBA00013203"/>
    </source>
</evidence>
<dbReference type="GO" id="GO:0004674">
    <property type="term" value="F:protein serine/threonine kinase activity"/>
    <property type="evidence" value="ECO:0007669"/>
    <property type="project" value="UniProtKB-KW"/>
</dbReference>
<keyword evidence="2" id="KW-0723">Serine/threonine-protein kinase</keyword>